<protein>
    <submittedName>
        <fullName evidence="2">Uncharacterized protein</fullName>
    </submittedName>
</protein>
<proteinExistence type="predicted"/>
<evidence type="ECO:0000313" key="2">
    <source>
        <dbReference type="EMBL" id="SUX48700.1"/>
    </source>
</evidence>
<keyword evidence="1" id="KW-1133">Transmembrane helix</keyword>
<dbReference type="AlphaFoldDB" id="A0A381FQ23"/>
<dbReference type="EMBL" id="UFVR01000004">
    <property type="protein sequence ID" value="SUX48700.1"/>
    <property type="molecule type" value="Genomic_DNA"/>
</dbReference>
<dbReference type="Proteomes" id="UP000254282">
    <property type="component" value="Unassembled WGS sequence"/>
</dbReference>
<gene>
    <name evidence="2" type="ORF">NCTC13532_04320</name>
</gene>
<feature type="transmembrane region" description="Helical" evidence="1">
    <location>
        <begin position="35"/>
        <end position="57"/>
    </location>
</feature>
<name>A0A381FQ23_9FLAO</name>
<organism evidence="2 3">
    <name type="scientific">Chryseobacterium indoltheticum</name>
    <dbReference type="NCBI Taxonomy" id="254"/>
    <lineage>
        <taxon>Bacteria</taxon>
        <taxon>Pseudomonadati</taxon>
        <taxon>Bacteroidota</taxon>
        <taxon>Flavobacteriia</taxon>
        <taxon>Flavobacteriales</taxon>
        <taxon>Weeksellaceae</taxon>
        <taxon>Chryseobacterium group</taxon>
        <taxon>Chryseobacterium</taxon>
    </lineage>
</organism>
<feature type="transmembrane region" description="Helical" evidence="1">
    <location>
        <begin position="12"/>
        <end position="29"/>
    </location>
</feature>
<reference evidence="2 3" key="1">
    <citation type="submission" date="2018-06" db="EMBL/GenBank/DDBJ databases">
        <authorList>
            <consortium name="Pathogen Informatics"/>
            <person name="Doyle S."/>
        </authorList>
    </citation>
    <scope>NUCLEOTIDE SEQUENCE [LARGE SCALE GENOMIC DNA]</scope>
    <source>
        <strain evidence="2 3">NCTC13532</strain>
    </source>
</reference>
<keyword evidence="1" id="KW-0472">Membrane</keyword>
<keyword evidence="1" id="KW-0812">Transmembrane</keyword>
<evidence type="ECO:0000313" key="3">
    <source>
        <dbReference type="Proteomes" id="UP000254282"/>
    </source>
</evidence>
<accession>A0A381FQ23</accession>
<evidence type="ECO:0000256" key="1">
    <source>
        <dbReference type="SAM" id="Phobius"/>
    </source>
</evidence>
<sequence length="65" mass="7724">MCFKTRKNFDILYKILGSFFLISLYQFVMELDKPLAVISYIFILCLLLYDMVLFLIAKVRSFKKG</sequence>